<comment type="caution">
    <text evidence="12">The sequence shown here is derived from an EMBL/GenBank/DDBJ whole genome shotgun (WGS) entry which is preliminary data.</text>
</comment>
<evidence type="ECO:0000256" key="1">
    <source>
        <dbReference type="ARBA" id="ARBA00003518"/>
    </source>
</evidence>
<evidence type="ECO:0000256" key="4">
    <source>
        <dbReference type="ARBA" id="ARBA00008426"/>
    </source>
</evidence>
<keyword evidence="7 11" id="KW-0808">Transferase</keyword>
<dbReference type="Gene3D" id="3.20.20.70">
    <property type="entry name" value="Aldolase class I"/>
    <property type="match status" value="1"/>
</dbReference>
<organism evidence="12 13">
    <name type="scientific">Eiseniibacteriota bacterium</name>
    <dbReference type="NCBI Taxonomy" id="2212470"/>
    <lineage>
        <taxon>Bacteria</taxon>
        <taxon>Candidatus Eiseniibacteriota</taxon>
    </lineage>
</organism>
<feature type="active site" description="Schiff-base intermediate with substrate" evidence="11">
    <location>
        <position position="140"/>
    </location>
</feature>
<dbReference type="PANTHER" id="PTHR10683:SF31">
    <property type="entry name" value="TRANSALDOLASE"/>
    <property type="match status" value="1"/>
</dbReference>
<keyword evidence="8 11" id="KW-0570">Pentose shunt</keyword>
<dbReference type="GO" id="GO:0004801">
    <property type="term" value="F:transaldolase activity"/>
    <property type="evidence" value="ECO:0007669"/>
    <property type="project" value="UniProtKB-UniRule"/>
</dbReference>
<evidence type="ECO:0000256" key="2">
    <source>
        <dbReference type="ARBA" id="ARBA00004496"/>
    </source>
</evidence>
<dbReference type="HAMAP" id="MF_00493">
    <property type="entry name" value="Transaldolase_2"/>
    <property type="match status" value="1"/>
</dbReference>
<dbReference type="NCBIfam" id="NF002881">
    <property type="entry name" value="PRK03343.1"/>
    <property type="match status" value="1"/>
</dbReference>
<evidence type="ECO:0000256" key="8">
    <source>
        <dbReference type="ARBA" id="ARBA00023126"/>
    </source>
</evidence>
<evidence type="ECO:0000256" key="3">
    <source>
        <dbReference type="ARBA" id="ARBA00004857"/>
    </source>
</evidence>
<dbReference type="PROSITE" id="PS01054">
    <property type="entry name" value="TRANSALDOLASE_1"/>
    <property type="match status" value="1"/>
</dbReference>
<comment type="pathway">
    <text evidence="3 11">Carbohydrate degradation; pentose phosphate pathway; D-glyceraldehyde 3-phosphate and beta-D-fructose 6-phosphate from D-ribose 5-phosphate and D-xylulose 5-phosphate (non-oxidative stage): step 2/3.</text>
</comment>
<dbReference type="GO" id="GO:0006098">
    <property type="term" value="P:pentose-phosphate shunt"/>
    <property type="evidence" value="ECO:0007669"/>
    <property type="project" value="UniProtKB-UniRule"/>
</dbReference>
<dbReference type="PIRSF" id="PIRSF036915">
    <property type="entry name" value="Trnald_Bac_Plnt"/>
    <property type="match status" value="1"/>
</dbReference>
<comment type="catalytic activity">
    <reaction evidence="10 11">
        <text>D-sedoheptulose 7-phosphate + D-glyceraldehyde 3-phosphate = D-erythrose 4-phosphate + beta-D-fructose 6-phosphate</text>
        <dbReference type="Rhea" id="RHEA:17053"/>
        <dbReference type="ChEBI" id="CHEBI:16897"/>
        <dbReference type="ChEBI" id="CHEBI:57483"/>
        <dbReference type="ChEBI" id="CHEBI:57634"/>
        <dbReference type="ChEBI" id="CHEBI:59776"/>
        <dbReference type="EC" id="2.2.1.2"/>
    </reaction>
</comment>
<evidence type="ECO:0000256" key="7">
    <source>
        <dbReference type="ARBA" id="ARBA00022679"/>
    </source>
</evidence>
<dbReference type="AlphaFoldDB" id="A0A538U7L2"/>
<evidence type="ECO:0000256" key="11">
    <source>
        <dbReference type="HAMAP-Rule" id="MF_00493"/>
    </source>
</evidence>
<dbReference type="GO" id="GO:0005975">
    <property type="term" value="P:carbohydrate metabolic process"/>
    <property type="evidence" value="ECO:0007669"/>
    <property type="project" value="InterPro"/>
</dbReference>
<dbReference type="CDD" id="cd00955">
    <property type="entry name" value="Transaldolase_like"/>
    <property type="match status" value="1"/>
</dbReference>
<evidence type="ECO:0000313" key="12">
    <source>
        <dbReference type="EMBL" id="TMQ71857.1"/>
    </source>
</evidence>
<evidence type="ECO:0000256" key="5">
    <source>
        <dbReference type="ARBA" id="ARBA00013151"/>
    </source>
</evidence>
<keyword evidence="6 11" id="KW-0963">Cytoplasm</keyword>
<comment type="function">
    <text evidence="1 11">Transaldolase is important for the balance of metabolites in the pentose-phosphate pathway.</text>
</comment>
<dbReference type="GO" id="GO:0005737">
    <property type="term" value="C:cytoplasm"/>
    <property type="evidence" value="ECO:0007669"/>
    <property type="project" value="UniProtKB-SubCell"/>
</dbReference>
<dbReference type="UniPathway" id="UPA00115">
    <property type="reaction ID" value="UER00414"/>
</dbReference>
<dbReference type="PROSITE" id="PS00958">
    <property type="entry name" value="TRANSALDOLASE_2"/>
    <property type="match status" value="1"/>
</dbReference>
<comment type="similarity">
    <text evidence="4 11">Belongs to the transaldolase family. Type 2 subfamily.</text>
</comment>
<protein>
    <recommendedName>
        <fullName evidence="5 11">Transaldolase</fullName>
        <ecNumber evidence="5 11">2.2.1.2</ecNumber>
    </recommendedName>
</protein>
<dbReference type="PANTHER" id="PTHR10683">
    <property type="entry name" value="TRANSALDOLASE"/>
    <property type="match status" value="1"/>
</dbReference>
<accession>A0A538U7L2</accession>
<comment type="subcellular location">
    <subcellularLocation>
        <location evidence="2 11">Cytoplasm</location>
    </subcellularLocation>
</comment>
<sequence length="381" mass="40599">MSSRAERLFALGQSVWLDFIRRGHLVSGEFEALVRDQGVVGVTSNPTIFQLAIAQGDDYEDALAARVGQGLQGPKLFESLAVEDIQMACDRLAAVAQRTGGRDGRVSIEVSPRLAHDTAASIEEGLRLFREVGRSNVMVKVPATPEGLPAVSALLAEGVSVNVTLIFSLARYAEVMDAWLTGLEGRAAAGRPLAPVFSVASFFVSRVDNKVDAAITQALEALPAGALERAELESCRGRAAIGNARLAYAAFQEVCAAPRFAALRARGAQVQRPLWASTSTKNPAYPDTLYVDELIGPDTVNTMPLQTLAAFNDHGRPEVTITRDLDAARALFARLPALGVPVGQLIDQLEPEGVAAFAKSYDALLATLETRRREVAAAHGA</sequence>
<dbReference type="InterPro" id="IPR018225">
    <property type="entry name" value="Transaldolase_AS"/>
</dbReference>
<dbReference type="InterPro" id="IPR001585">
    <property type="entry name" value="TAL/FSA"/>
</dbReference>
<reference evidence="12 13" key="1">
    <citation type="journal article" date="2019" name="Nat. Microbiol.">
        <title>Mediterranean grassland soil C-N compound turnover is dependent on rainfall and depth, and is mediated by genomically divergent microorganisms.</title>
        <authorList>
            <person name="Diamond S."/>
            <person name="Andeer P.F."/>
            <person name="Li Z."/>
            <person name="Crits-Christoph A."/>
            <person name="Burstein D."/>
            <person name="Anantharaman K."/>
            <person name="Lane K.R."/>
            <person name="Thomas B.C."/>
            <person name="Pan C."/>
            <person name="Northen T.R."/>
            <person name="Banfield J.F."/>
        </authorList>
    </citation>
    <scope>NUCLEOTIDE SEQUENCE [LARGE SCALE GENOMIC DNA]</scope>
    <source>
        <strain evidence="12">WS_11</strain>
    </source>
</reference>
<dbReference type="Proteomes" id="UP000319771">
    <property type="component" value="Unassembled WGS sequence"/>
</dbReference>
<dbReference type="EMBL" id="VBPB01000137">
    <property type="protein sequence ID" value="TMQ71857.1"/>
    <property type="molecule type" value="Genomic_DNA"/>
</dbReference>
<name>A0A538U7L2_UNCEI</name>
<evidence type="ECO:0000256" key="10">
    <source>
        <dbReference type="ARBA" id="ARBA00048810"/>
    </source>
</evidence>
<evidence type="ECO:0000256" key="6">
    <source>
        <dbReference type="ARBA" id="ARBA00022490"/>
    </source>
</evidence>
<dbReference type="InterPro" id="IPR013785">
    <property type="entry name" value="Aldolase_TIM"/>
</dbReference>
<dbReference type="Pfam" id="PF00923">
    <property type="entry name" value="TAL_FSA"/>
    <property type="match status" value="1"/>
</dbReference>
<evidence type="ECO:0000313" key="13">
    <source>
        <dbReference type="Proteomes" id="UP000319771"/>
    </source>
</evidence>
<dbReference type="EC" id="2.2.1.2" evidence="5 11"/>
<gene>
    <name evidence="11 12" type="primary">tal</name>
    <name evidence="12" type="ORF">E6K81_09080</name>
</gene>
<dbReference type="NCBIfam" id="TIGR00876">
    <property type="entry name" value="tal_mycobact"/>
    <property type="match status" value="1"/>
</dbReference>
<dbReference type="InterPro" id="IPR004732">
    <property type="entry name" value="Transaldolase_2"/>
</dbReference>
<evidence type="ECO:0000256" key="9">
    <source>
        <dbReference type="ARBA" id="ARBA00023270"/>
    </source>
</evidence>
<proteinExistence type="inferred from homology"/>
<dbReference type="SUPFAM" id="SSF51569">
    <property type="entry name" value="Aldolase"/>
    <property type="match status" value="1"/>
</dbReference>
<keyword evidence="9 11" id="KW-0704">Schiff base</keyword>